<dbReference type="InterPro" id="IPR002347">
    <property type="entry name" value="SDR_fam"/>
</dbReference>
<dbReference type="SUPFAM" id="SSF51735">
    <property type="entry name" value="NAD(P)-binding Rossmann-fold domains"/>
    <property type="match status" value="1"/>
</dbReference>
<proteinExistence type="inferred from homology"/>
<dbReference type="OrthoDB" id="9814396at2"/>
<reference evidence="4" key="1">
    <citation type="journal article" date="2013" name="BMC Microbiol.">
        <title>Taxonomy and evolution of bacteriochlorophyll a-containing members of the OM60/NOR5 clade of marine gammaproteobacteria: description of Luminiphilus syltensis gen. nov., sp. nov., reclassification of Haliea rubra as Pseudohaliea rubra gen. nov., comb. nov., and emendation of Chromatocurvus halotolerans.</title>
        <authorList>
            <person name="Spring S."/>
            <person name="Riedel T."/>
            <person name="Sproer C."/>
            <person name="Yan S."/>
            <person name="Harder J."/>
            <person name="Fuchs B.M."/>
        </authorList>
    </citation>
    <scope>NUCLEOTIDE SEQUENCE [LARGE SCALE GENOMIC DNA]</scope>
    <source>
        <strain evidence="4">NOR51-B</strain>
    </source>
</reference>
<dbReference type="RefSeq" id="WP_009019023.1">
    <property type="nucleotide sequence ID" value="NZ_DS999411.1"/>
</dbReference>
<dbReference type="AlphaFoldDB" id="B8KSA9"/>
<organism evidence="3 4">
    <name type="scientific">Luminiphilus syltensis NOR5-1B</name>
    <dbReference type="NCBI Taxonomy" id="565045"/>
    <lineage>
        <taxon>Bacteria</taxon>
        <taxon>Pseudomonadati</taxon>
        <taxon>Pseudomonadota</taxon>
        <taxon>Gammaproteobacteria</taxon>
        <taxon>Cellvibrionales</taxon>
        <taxon>Halieaceae</taxon>
        <taxon>Luminiphilus</taxon>
    </lineage>
</organism>
<gene>
    <name evidence="3" type="ORF">NOR51B_212</name>
</gene>
<dbReference type="STRING" id="565045.NOR51B_212"/>
<comment type="similarity">
    <text evidence="1">Belongs to the short-chain dehydrogenases/reductases (SDR) family.</text>
</comment>
<evidence type="ECO:0000313" key="4">
    <source>
        <dbReference type="Proteomes" id="UP000004699"/>
    </source>
</evidence>
<dbReference type="EMBL" id="DS999411">
    <property type="protein sequence ID" value="EED34275.1"/>
    <property type="molecule type" value="Genomic_DNA"/>
</dbReference>
<keyword evidence="4" id="KW-1185">Reference proteome</keyword>
<dbReference type="eggNOG" id="COG1028">
    <property type="taxonomic scope" value="Bacteria"/>
</dbReference>
<sequence length="251" mass="25780">MSKKTALITGGGIGLGKASAVALAEQGYTVYVTDVLTSEGEETAAAIREAGGDAEFRFLDVTDSDAVTRLVSEIDAEHGSLSALVLNAGIAKTLPLDTLTDDQWDVTLDINLKGMMRVLRAAAPGMKRAGEGAVVCLSSIVGALLGWSEHIPYSSSKGGVAGLVRAAALELAPHQVRVNGIAPGVIRSAQTLDPVNSLGEEGLKAFAGTVPLGRVGDPRDIADVVVFLLSDKARYLTGQVIAVDGGSTISL</sequence>
<dbReference type="EC" id="1.1.1.163" evidence="3"/>
<name>B8KSA9_9GAMM</name>
<dbReference type="GO" id="GO:0055041">
    <property type="term" value="F:cyclopentanol dehydrogenase activity"/>
    <property type="evidence" value="ECO:0007669"/>
    <property type="project" value="UniProtKB-EC"/>
</dbReference>
<dbReference type="Proteomes" id="UP000004699">
    <property type="component" value="Unassembled WGS sequence"/>
</dbReference>
<evidence type="ECO:0000256" key="2">
    <source>
        <dbReference type="ARBA" id="ARBA00023002"/>
    </source>
</evidence>
<accession>B8KSA9</accession>
<dbReference type="InterPro" id="IPR020904">
    <property type="entry name" value="Sc_DH/Rdtase_CS"/>
</dbReference>
<dbReference type="PROSITE" id="PS00061">
    <property type="entry name" value="ADH_SHORT"/>
    <property type="match status" value="1"/>
</dbReference>
<evidence type="ECO:0000256" key="1">
    <source>
        <dbReference type="ARBA" id="ARBA00006484"/>
    </source>
</evidence>
<protein>
    <submittedName>
        <fullName evidence="3">Cyclopentanol dehydrogenase</fullName>
        <ecNumber evidence="3">1.1.1.163</ecNumber>
    </submittedName>
</protein>
<dbReference type="InterPro" id="IPR036291">
    <property type="entry name" value="NAD(P)-bd_dom_sf"/>
</dbReference>
<dbReference type="PANTHER" id="PTHR42760:SF133">
    <property type="entry name" value="3-OXOACYL-[ACYL-CARRIER-PROTEIN] REDUCTASE"/>
    <property type="match status" value="1"/>
</dbReference>
<dbReference type="CDD" id="cd05233">
    <property type="entry name" value="SDR_c"/>
    <property type="match status" value="1"/>
</dbReference>
<dbReference type="Pfam" id="PF13561">
    <property type="entry name" value="adh_short_C2"/>
    <property type="match status" value="1"/>
</dbReference>
<dbReference type="Gene3D" id="3.40.50.720">
    <property type="entry name" value="NAD(P)-binding Rossmann-like Domain"/>
    <property type="match status" value="1"/>
</dbReference>
<dbReference type="PANTHER" id="PTHR42760">
    <property type="entry name" value="SHORT-CHAIN DEHYDROGENASES/REDUCTASES FAMILY MEMBER"/>
    <property type="match status" value="1"/>
</dbReference>
<dbReference type="PRINTS" id="PR00080">
    <property type="entry name" value="SDRFAMILY"/>
</dbReference>
<keyword evidence="2 3" id="KW-0560">Oxidoreductase</keyword>
<dbReference type="FunFam" id="3.40.50.720:FF:000084">
    <property type="entry name" value="Short-chain dehydrogenase reductase"/>
    <property type="match status" value="1"/>
</dbReference>
<dbReference type="PRINTS" id="PR00081">
    <property type="entry name" value="GDHRDH"/>
</dbReference>
<dbReference type="HOGENOM" id="CLU_010194_2_10_6"/>
<evidence type="ECO:0000313" key="3">
    <source>
        <dbReference type="EMBL" id="EED34275.1"/>
    </source>
</evidence>